<organism evidence="2 3">
    <name type="scientific">Agrocybe pediades</name>
    <dbReference type="NCBI Taxonomy" id="84607"/>
    <lineage>
        <taxon>Eukaryota</taxon>
        <taxon>Fungi</taxon>
        <taxon>Dikarya</taxon>
        <taxon>Basidiomycota</taxon>
        <taxon>Agaricomycotina</taxon>
        <taxon>Agaricomycetes</taxon>
        <taxon>Agaricomycetidae</taxon>
        <taxon>Agaricales</taxon>
        <taxon>Agaricineae</taxon>
        <taxon>Strophariaceae</taxon>
        <taxon>Agrocybe</taxon>
    </lineage>
</organism>
<keyword evidence="3" id="KW-1185">Reference proteome</keyword>
<feature type="compositionally biased region" description="Polar residues" evidence="1">
    <location>
        <begin position="65"/>
        <end position="83"/>
    </location>
</feature>
<comment type="caution">
    <text evidence="2">The sequence shown here is derived from an EMBL/GenBank/DDBJ whole genome shotgun (WGS) entry which is preliminary data.</text>
</comment>
<sequence length="181" mass="20900">MATSYTHSIPTPPFSPQIIRMPAAQQPEEPLKSTINLLDSLVGFYQRERMWVYHTRARYEDAFSPPTTTDAGSAYSEASTSKVDQGFDDSINSNHSEASNGQQHTTRWHKRKKGFKLRIEGIRPTRVISTHSRGQAQKSEQLPPREQILDMYEKMMEARMESCQRLNKLVRDANRANLRYR</sequence>
<accession>A0A8H4QZ66</accession>
<feature type="compositionally biased region" description="Polar residues" evidence="1">
    <location>
        <begin position="90"/>
        <end position="105"/>
    </location>
</feature>
<evidence type="ECO:0000256" key="1">
    <source>
        <dbReference type="SAM" id="MobiDB-lite"/>
    </source>
</evidence>
<evidence type="ECO:0000313" key="2">
    <source>
        <dbReference type="EMBL" id="KAF4619488.1"/>
    </source>
</evidence>
<dbReference type="EMBL" id="JAACJL010000016">
    <property type="protein sequence ID" value="KAF4619488.1"/>
    <property type="molecule type" value="Genomic_DNA"/>
</dbReference>
<feature type="region of interest" description="Disordered" evidence="1">
    <location>
        <begin position="64"/>
        <end position="113"/>
    </location>
</feature>
<dbReference type="OrthoDB" id="3217075at2759"/>
<reference evidence="2 3" key="1">
    <citation type="submission" date="2019-12" db="EMBL/GenBank/DDBJ databases">
        <authorList>
            <person name="Floudas D."/>
            <person name="Bentzer J."/>
            <person name="Ahren D."/>
            <person name="Johansson T."/>
            <person name="Persson P."/>
            <person name="Tunlid A."/>
        </authorList>
    </citation>
    <scope>NUCLEOTIDE SEQUENCE [LARGE SCALE GENOMIC DNA]</scope>
    <source>
        <strain evidence="2 3">CBS 102.39</strain>
    </source>
</reference>
<name>A0A8H4QZ66_9AGAR</name>
<evidence type="ECO:0000313" key="3">
    <source>
        <dbReference type="Proteomes" id="UP000521872"/>
    </source>
</evidence>
<protein>
    <submittedName>
        <fullName evidence="2">Uncharacterized protein</fullName>
    </submittedName>
</protein>
<proteinExistence type="predicted"/>
<gene>
    <name evidence="2" type="ORF">D9613_005341</name>
</gene>
<dbReference type="AlphaFoldDB" id="A0A8H4QZ66"/>
<dbReference type="Proteomes" id="UP000521872">
    <property type="component" value="Unassembled WGS sequence"/>
</dbReference>